<reference evidence="3 4" key="1">
    <citation type="submission" date="2018-04" db="EMBL/GenBank/DDBJ databases">
        <title>Genome sequencing of Flavobacterium sp. HYN0048.</title>
        <authorList>
            <person name="Yi H."/>
            <person name="Baek C."/>
        </authorList>
    </citation>
    <scope>NUCLEOTIDE SEQUENCE [LARGE SCALE GENOMIC DNA]</scope>
    <source>
        <strain evidence="3 4">HYN0048</strain>
    </source>
</reference>
<evidence type="ECO:0008006" key="5">
    <source>
        <dbReference type="Google" id="ProtNLM"/>
    </source>
</evidence>
<gene>
    <name evidence="3" type="ORF">HYN48_14950</name>
</gene>
<feature type="chain" id="PRO_5015565613" description="Porin" evidence="2">
    <location>
        <begin position="18"/>
        <end position="450"/>
    </location>
</feature>
<dbReference type="EMBL" id="CP028811">
    <property type="protein sequence ID" value="AWA31287.1"/>
    <property type="molecule type" value="Genomic_DNA"/>
</dbReference>
<feature type="signal peptide" evidence="2">
    <location>
        <begin position="1"/>
        <end position="17"/>
    </location>
</feature>
<sequence length="450" mass="52338">MKNNYLFLLLFSFAANAQTQQEIDREKLKEEIKKELKEELKAEVKKEIANENLSVFNWGKFDLNGYGVVNYYNYNYDTDRNLKDKLDAERLNLYLGYQYNKWIRFQSEIEFEHNGTGSTLELDTQEEFGEYESEIEAGGEVKVEQAFIEFGITPTFTIRAGRVKVMFGLAQSLDDPDDYFTTHRPEMENEILPLGWYENGIEFNGTFLRNRFEYRFSITGGLDATGFSSRGWIKDGYQQRFEMANAEAFAFMGRLDYKFGRSGKNYVGIAGYVNDAAANRPKNDMSETAYVKMIDAHITYDQNYLRFNSIFLFGDLENSDIVSRKNASLSNNLGVKRTPVAKNMIGFSAEVGYDLRHFWEPKTRRYIYPFVRYDYYDTMRNVEGNVIDNPRWERSSITGGVNWYVLPQVIVKAQYSNRRLGSQNVNPSTLEFTGERQKENTFSTGISYVF</sequence>
<dbReference type="OrthoDB" id="9768080at2"/>
<dbReference type="Proteomes" id="UP000244193">
    <property type="component" value="Chromosome"/>
</dbReference>
<dbReference type="InterPro" id="IPR023614">
    <property type="entry name" value="Porin_dom_sf"/>
</dbReference>
<keyword evidence="1" id="KW-0175">Coiled coil</keyword>
<dbReference type="RefSeq" id="WP_108373156.1">
    <property type="nucleotide sequence ID" value="NZ_CP028811.1"/>
</dbReference>
<organism evidence="3 4">
    <name type="scientific">Flavobacterium magnum</name>
    <dbReference type="NCBI Taxonomy" id="2162713"/>
    <lineage>
        <taxon>Bacteria</taxon>
        <taxon>Pseudomonadati</taxon>
        <taxon>Bacteroidota</taxon>
        <taxon>Flavobacteriia</taxon>
        <taxon>Flavobacteriales</taxon>
        <taxon>Flavobacteriaceae</taxon>
        <taxon>Flavobacterium</taxon>
    </lineage>
</organism>
<proteinExistence type="predicted"/>
<evidence type="ECO:0000313" key="4">
    <source>
        <dbReference type="Proteomes" id="UP000244193"/>
    </source>
</evidence>
<keyword evidence="2" id="KW-0732">Signal</keyword>
<dbReference type="SUPFAM" id="SSF56935">
    <property type="entry name" value="Porins"/>
    <property type="match status" value="1"/>
</dbReference>
<keyword evidence="4" id="KW-1185">Reference proteome</keyword>
<protein>
    <recommendedName>
        <fullName evidence="5">Porin</fullName>
    </recommendedName>
</protein>
<dbReference type="KEGG" id="fmg:HYN48_14950"/>
<accession>A0A2S0RH71</accession>
<evidence type="ECO:0000313" key="3">
    <source>
        <dbReference type="EMBL" id="AWA31287.1"/>
    </source>
</evidence>
<name>A0A2S0RH71_9FLAO</name>
<dbReference type="AlphaFoldDB" id="A0A2S0RH71"/>
<dbReference type="Gene3D" id="2.40.160.10">
    <property type="entry name" value="Porin"/>
    <property type="match status" value="1"/>
</dbReference>
<evidence type="ECO:0000256" key="1">
    <source>
        <dbReference type="SAM" id="Coils"/>
    </source>
</evidence>
<feature type="coiled-coil region" evidence="1">
    <location>
        <begin position="18"/>
        <end position="45"/>
    </location>
</feature>
<evidence type="ECO:0000256" key="2">
    <source>
        <dbReference type="SAM" id="SignalP"/>
    </source>
</evidence>